<dbReference type="Pfam" id="PF09861">
    <property type="entry name" value="Lar_N"/>
    <property type="match status" value="1"/>
</dbReference>
<protein>
    <recommendedName>
        <fullName evidence="2">LarA-like N-terminal domain-containing protein</fullName>
    </recommendedName>
</protein>
<keyword evidence="4" id="KW-1185">Reference proteome</keyword>
<dbReference type="KEGG" id="svp:Pan189_14370"/>
<feature type="compositionally biased region" description="Polar residues" evidence="1">
    <location>
        <begin position="409"/>
        <end position="419"/>
    </location>
</feature>
<dbReference type="AlphaFoldDB" id="A0A517QZT6"/>
<dbReference type="InterPro" id="IPR018657">
    <property type="entry name" value="LarA-like_N"/>
</dbReference>
<dbReference type="EMBL" id="CP036268">
    <property type="protein sequence ID" value="QDT37070.1"/>
    <property type="molecule type" value="Genomic_DNA"/>
</dbReference>
<proteinExistence type="predicted"/>
<reference evidence="3 4" key="1">
    <citation type="submission" date="2019-02" db="EMBL/GenBank/DDBJ databases">
        <title>Deep-cultivation of Planctomycetes and their phenomic and genomic characterization uncovers novel biology.</title>
        <authorList>
            <person name="Wiegand S."/>
            <person name="Jogler M."/>
            <person name="Boedeker C."/>
            <person name="Pinto D."/>
            <person name="Vollmers J."/>
            <person name="Rivas-Marin E."/>
            <person name="Kohn T."/>
            <person name="Peeters S.H."/>
            <person name="Heuer A."/>
            <person name="Rast P."/>
            <person name="Oberbeckmann S."/>
            <person name="Bunk B."/>
            <person name="Jeske O."/>
            <person name="Meyerdierks A."/>
            <person name="Storesund J.E."/>
            <person name="Kallscheuer N."/>
            <person name="Luecker S."/>
            <person name="Lage O.M."/>
            <person name="Pohl T."/>
            <person name="Merkel B.J."/>
            <person name="Hornburger P."/>
            <person name="Mueller R.-W."/>
            <person name="Bruemmer F."/>
            <person name="Labrenz M."/>
            <person name="Spormann A.M."/>
            <person name="Op den Camp H."/>
            <person name="Overmann J."/>
            <person name="Amann R."/>
            <person name="Jetten M.S.M."/>
            <person name="Mascher T."/>
            <person name="Medema M.H."/>
            <person name="Devos D.P."/>
            <person name="Kaster A.-K."/>
            <person name="Ovreas L."/>
            <person name="Rohde M."/>
            <person name="Galperin M.Y."/>
            <person name="Jogler C."/>
        </authorList>
    </citation>
    <scope>NUCLEOTIDE SEQUENCE [LARGE SCALE GENOMIC DNA]</scope>
    <source>
        <strain evidence="3 4">Pan189</strain>
    </source>
</reference>
<feature type="domain" description="LarA-like N-terminal" evidence="2">
    <location>
        <begin position="17"/>
        <end position="181"/>
    </location>
</feature>
<accession>A0A517QZT6</accession>
<dbReference type="GO" id="GO:0050043">
    <property type="term" value="F:lactate racemase activity"/>
    <property type="evidence" value="ECO:0007669"/>
    <property type="project" value="InterPro"/>
</dbReference>
<dbReference type="Gene3D" id="3.40.50.11440">
    <property type="match status" value="1"/>
</dbReference>
<dbReference type="OrthoDB" id="9788398at2"/>
<sequence>MPILPQMLPVRQIFDAQSVEDVTAATHDTLNKAEVAKSVRPGESVAITVGSRGIANLKALVRAQIEFFQAAGAKPFIVPAMGSHGGGNSEGQRALLAGFDLTEESLGVEICSTMETVILGRTDEGIEIHFAKPAFEADHVIVFNRVKPHTDFAGPIESGLHKMLMIGLGKRSGAEIYHRHCRGESFEPIASKIVPLLLEKCPVLCGLAVVENAREETAHVEAVRPESFASREPELLQMARKWMPRLPVNEVDLLIIDQFGKEISGTGMDMNVVGRKFLRHFPSDRESVRCKRIFVRSVTVKSKGNGCGIGYADFTNDRTVAAIDREITGINCVTSGHVSGAHIPVSFPTDRECIETALRTIGPTPPQEARVVRILDTLHLESVEVSESCLPDIAANPQSEPSGPVRSFQFDSDGNLTRLSDQHSG</sequence>
<dbReference type="Proteomes" id="UP000317318">
    <property type="component" value="Chromosome"/>
</dbReference>
<evidence type="ECO:0000256" key="1">
    <source>
        <dbReference type="SAM" id="MobiDB-lite"/>
    </source>
</evidence>
<evidence type="ECO:0000313" key="3">
    <source>
        <dbReference type="EMBL" id="QDT37070.1"/>
    </source>
</evidence>
<evidence type="ECO:0000313" key="4">
    <source>
        <dbReference type="Proteomes" id="UP000317318"/>
    </source>
</evidence>
<organism evidence="3 4">
    <name type="scientific">Stratiformator vulcanicus</name>
    <dbReference type="NCBI Taxonomy" id="2527980"/>
    <lineage>
        <taxon>Bacteria</taxon>
        <taxon>Pseudomonadati</taxon>
        <taxon>Planctomycetota</taxon>
        <taxon>Planctomycetia</taxon>
        <taxon>Planctomycetales</taxon>
        <taxon>Planctomycetaceae</taxon>
        <taxon>Stratiformator</taxon>
    </lineage>
</organism>
<gene>
    <name evidence="3" type="ORF">Pan189_14370</name>
</gene>
<name>A0A517QZT6_9PLAN</name>
<evidence type="ECO:0000259" key="2">
    <source>
        <dbReference type="Pfam" id="PF09861"/>
    </source>
</evidence>
<feature type="region of interest" description="Disordered" evidence="1">
    <location>
        <begin position="395"/>
        <end position="425"/>
    </location>
</feature>